<reference evidence="1 2" key="1">
    <citation type="submission" date="2020-02" db="EMBL/GenBank/DDBJ databases">
        <title>Characterization of phylogenetic diversity of novel bifidobacterial species isolated in Czech ZOOs.</title>
        <authorList>
            <person name="Lugli G.A."/>
            <person name="Vera N.B."/>
            <person name="Ventura M."/>
        </authorList>
    </citation>
    <scope>NUCLEOTIDE SEQUENCE [LARGE SCALE GENOMIC DNA]</scope>
    <source>
        <strain evidence="1 2">DSM 109959</strain>
    </source>
</reference>
<gene>
    <name evidence="1" type="ORF">G1C97_1049</name>
</gene>
<organism evidence="1 2">
    <name type="scientific">Bifidobacterium olomucense</name>
    <dbReference type="NCBI Taxonomy" id="2675324"/>
    <lineage>
        <taxon>Bacteria</taxon>
        <taxon>Bacillati</taxon>
        <taxon>Actinomycetota</taxon>
        <taxon>Actinomycetes</taxon>
        <taxon>Bifidobacteriales</taxon>
        <taxon>Bifidobacteriaceae</taxon>
        <taxon>Bifidobacterium</taxon>
    </lineage>
</organism>
<sequence length="72" mass="8004">MSEPKLTENMIATAVTSMLCNACGCQPLEALDTWDGWLVEHDRKTWEQGHQAGIIQSVTGIPADNPYRKEES</sequence>
<name>A0A7Y0HVB7_9BIFI</name>
<proteinExistence type="predicted"/>
<dbReference type="EMBL" id="JAAIIG010000003">
    <property type="protein sequence ID" value="NMM98100.1"/>
    <property type="molecule type" value="Genomic_DNA"/>
</dbReference>
<accession>A0A7Y0HVB7</accession>
<evidence type="ECO:0000313" key="1">
    <source>
        <dbReference type="EMBL" id="NMM98100.1"/>
    </source>
</evidence>
<keyword evidence="2" id="KW-1185">Reference proteome</keyword>
<comment type="caution">
    <text evidence="1">The sequence shown here is derived from an EMBL/GenBank/DDBJ whole genome shotgun (WGS) entry which is preliminary data.</text>
</comment>
<dbReference type="AlphaFoldDB" id="A0A7Y0HVB7"/>
<dbReference type="RefSeq" id="WP_169240850.1">
    <property type="nucleotide sequence ID" value="NZ_JAAIIG010000003.1"/>
</dbReference>
<dbReference type="Proteomes" id="UP000543419">
    <property type="component" value="Unassembled WGS sequence"/>
</dbReference>
<protein>
    <submittedName>
        <fullName evidence="1">Uncharacterized protein</fullName>
    </submittedName>
</protein>
<evidence type="ECO:0000313" key="2">
    <source>
        <dbReference type="Proteomes" id="UP000543419"/>
    </source>
</evidence>